<dbReference type="GO" id="GO:0012505">
    <property type="term" value="C:endomembrane system"/>
    <property type="evidence" value="ECO:0007669"/>
    <property type="project" value="UniProtKB-SubCell"/>
</dbReference>
<name>A0A316VKM4_9BASI</name>
<keyword evidence="4" id="KW-0472">Membrane</keyword>
<gene>
    <name evidence="5" type="ORF">FA14DRAFT_107274</name>
</gene>
<dbReference type="PANTHER" id="PTHR28293:SF1">
    <property type="entry name" value="NUCLEAR RIM PROTEIN 1"/>
    <property type="match status" value="1"/>
</dbReference>
<dbReference type="AlphaFoldDB" id="A0A316VKM4"/>
<accession>A0A316VKM4</accession>
<evidence type="ECO:0000256" key="4">
    <source>
        <dbReference type="ARBA" id="ARBA00023136"/>
    </source>
</evidence>
<dbReference type="EMBL" id="KZ819602">
    <property type="protein sequence ID" value="PWN38080.1"/>
    <property type="molecule type" value="Genomic_DNA"/>
</dbReference>
<dbReference type="Pfam" id="PF10332">
    <property type="entry name" value="DUF2418"/>
    <property type="match status" value="1"/>
</dbReference>
<dbReference type="PANTHER" id="PTHR28293">
    <property type="entry name" value="NUCLEAR RIM PROTEIN 1"/>
    <property type="match status" value="1"/>
</dbReference>
<organism evidence="5 6">
    <name type="scientific">Meira miltonrushii</name>
    <dbReference type="NCBI Taxonomy" id="1280837"/>
    <lineage>
        <taxon>Eukaryota</taxon>
        <taxon>Fungi</taxon>
        <taxon>Dikarya</taxon>
        <taxon>Basidiomycota</taxon>
        <taxon>Ustilaginomycotina</taxon>
        <taxon>Exobasidiomycetes</taxon>
        <taxon>Exobasidiales</taxon>
        <taxon>Brachybasidiaceae</taxon>
        <taxon>Meira</taxon>
    </lineage>
</organism>
<dbReference type="InterPro" id="IPR018819">
    <property type="entry name" value="Nur1/Mug154"/>
</dbReference>
<keyword evidence="3" id="KW-1133">Transmembrane helix</keyword>
<evidence type="ECO:0000313" key="6">
    <source>
        <dbReference type="Proteomes" id="UP000245771"/>
    </source>
</evidence>
<keyword evidence="2" id="KW-0812">Transmembrane</keyword>
<sequence>MAFISAQTAILVYFYAALVKDKELIAGEVMNEYNQKFVMPRAMPVCRDASTMTSQ</sequence>
<dbReference type="GeneID" id="37017582"/>
<evidence type="ECO:0000256" key="3">
    <source>
        <dbReference type="ARBA" id="ARBA00022989"/>
    </source>
</evidence>
<feature type="non-terminal residue" evidence="5">
    <location>
        <position position="55"/>
    </location>
</feature>
<reference evidence="5 6" key="1">
    <citation type="journal article" date="2018" name="Mol. Biol. Evol.">
        <title>Broad Genomic Sampling Reveals a Smut Pathogenic Ancestry of the Fungal Clade Ustilaginomycotina.</title>
        <authorList>
            <person name="Kijpornyongpan T."/>
            <person name="Mondo S.J."/>
            <person name="Barry K."/>
            <person name="Sandor L."/>
            <person name="Lee J."/>
            <person name="Lipzen A."/>
            <person name="Pangilinan J."/>
            <person name="LaButti K."/>
            <person name="Hainaut M."/>
            <person name="Henrissat B."/>
            <person name="Grigoriev I.V."/>
            <person name="Spatafora J.W."/>
            <person name="Aime M.C."/>
        </authorList>
    </citation>
    <scope>NUCLEOTIDE SEQUENCE [LARGE SCALE GENOMIC DNA]</scope>
    <source>
        <strain evidence="5 6">MCA 3882</strain>
    </source>
</reference>
<proteinExistence type="predicted"/>
<dbReference type="Proteomes" id="UP000245771">
    <property type="component" value="Unassembled WGS sequence"/>
</dbReference>
<keyword evidence="6" id="KW-1185">Reference proteome</keyword>
<dbReference type="OrthoDB" id="3363151at2759"/>
<protein>
    <submittedName>
        <fullName evidence="5">Uncharacterized protein</fullName>
    </submittedName>
</protein>
<dbReference type="GO" id="GO:0007096">
    <property type="term" value="P:regulation of exit from mitosis"/>
    <property type="evidence" value="ECO:0007669"/>
    <property type="project" value="TreeGrafter"/>
</dbReference>
<evidence type="ECO:0000256" key="2">
    <source>
        <dbReference type="ARBA" id="ARBA00022692"/>
    </source>
</evidence>
<dbReference type="STRING" id="1280837.A0A316VKM4"/>
<comment type="subcellular location">
    <subcellularLocation>
        <location evidence="1">Endomembrane system</location>
        <topology evidence="1">Multi-pass membrane protein</topology>
    </subcellularLocation>
</comment>
<evidence type="ECO:0000313" key="5">
    <source>
        <dbReference type="EMBL" id="PWN38080.1"/>
    </source>
</evidence>
<evidence type="ECO:0000256" key="1">
    <source>
        <dbReference type="ARBA" id="ARBA00004127"/>
    </source>
</evidence>
<dbReference type="InParanoid" id="A0A316VKM4"/>
<dbReference type="GO" id="GO:0043007">
    <property type="term" value="P:maintenance of rDNA"/>
    <property type="evidence" value="ECO:0007669"/>
    <property type="project" value="TreeGrafter"/>
</dbReference>
<dbReference type="RefSeq" id="XP_025358382.1">
    <property type="nucleotide sequence ID" value="XM_025495801.1"/>
</dbReference>